<name>A0A5J4YRN4_PORPP</name>
<dbReference type="SMART" id="SM00327">
    <property type="entry name" value="VWA"/>
    <property type="match status" value="1"/>
</dbReference>
<dbReference type="OMA" id="YYHLPKA"/>
<feature type="compositionally biased region" description="Acidic residues" evidence="10">
    <location>
        <begin position="428"/>
        <end position="466"/>
    </location>
</feature>
<comment type="similarity">
    <text evidence="2 9">Belongs to the Mg-chelatase subunits D/I family.</text>
</comment>
<dbReference type="EMBL" id="VRMN01000006">
    <property type="protein sequence ID" value="KAA8493540.1"/>
    <property type="molecule type" value="Genomic_DNA"/>
</dbReference>
<dbReference type="InterPro" id="IPR003593">
    <property type="entry name" value="AAA+_ATPase"/>
</dbReference>
<evidence type="ECO:0000256" key="10">
    <source>
        <dbReference type="SAM" id="MobiDB-lite"/>
    </source>
</evidence>
<protein>
    <recommendedName>
        <fullName evidence="9">Mg-protoporphyrin IX chelatase</fullName>
        <ecNumber evidence="9">6.6.1.1</ecNumber>
    </recommendedName>
</protein>
<evidence type="ECO:0000256" key="6">
    <source>
        <dbReference type="ARBA" id="ARBA00022840"/>
    </source>
</evidence>
<dbReference type="InterPro" id="IPR002035">
    <property type="entry name" value="VWF_A"/>
</dbReference>
<sequence length="769" mass="83690">MPEVAFVGDGAAPRAVRHVPTPRACPVAFRASRPTGLRRAQVDGRRAALKSARVLTCMALSAEERARMVDMELASSSPASPSAKEQVGNDQEDSAFKNAFPLAAVVGQDKIKLALLLAAANTKVNGICISGRRGTAKSVMARAIHALLPPIEVVKDSFWNEPPPAERDDTLQTQVIRAPFVQVPLNITEDRLIGSVDVEQSVQTGQTVFQPGLLAKAHRGVLYIDEINLLDEGIANILINVISDGQVRIEREGISIVHECRPLVIATYNPEEGDLRPHLLDRIAIVLSADNEPLDMEQRLEVVESATQYANDPAKFVETVNSETDQMATNIVLAREYVKDATLTKKQIEYIVTEAINAGVQGHRSEIYAIEIARAAAALEGRDVVSADDLKLAVQLAIFPRARFAPQNPEEEQQQQQQQPPPPPPPSPEDDDKPDDALDEEEDDEADEERDSNQDEEDEEPEDAPEVPEEFMFDAEAVDVDPDLLQGTKSQKGGGSGKGGLIFSQDRGRYIKAMLPRGNVMRLAVDATLRAAAPYQKARRLRAPEGSRRSVFVEQGDMRIKKLARRAGALIVFLVDASGSMALNRMNAAKGAAINLLTEAYQTRDRIALIPCQGERAEVLLPPTKSISMAKNRLETMPCGGGSPLAHGLLQAVRVGTNAQKTGDTGKVVVVCISDGRANVPLHISEGEEREEKMDKKEMKEEILTICRQVGALPGFHLLCIDTENQFVSTGVAKDMAKAARGNYHYIPKASQDAVTNVASKAISNIRQM</sequence>
<dbReference type="Gene3D" id="3.40.50.410">
    <property type="entry name" value="von Willebrand factor, type A domain"/>
    <property type="match status" value="1"/>
</dbReference>
<feature type="region of interest" description="Disordered" evidence="10">
    <location>
        <begin position="407"/>
        <end position="466"/>
    </location>
</feature>
<evidence type="ECO:0000256" key="7">
    <source>
        <dbReference type="ARBA" id="ARBA00023171"/>
    </source>
</evidence>
<dbReference type="GO" id="GO:0005524">
    <property type="term" value="F:ATP binding"/>
    <property type="evidence" value="ECO:0007669"/>
    <property type="project" value="UniProtKB-UniRule"/>
</dbReference>
<dbReference type="UniPathway" id="UPA00668"/>
<accession>A0A5J4YRN4</accession>
<dbReference type="InterPro" id="IPR036465">
    <property type="entry name" value="vWFA_dom_sf"/>
</dbReference>
<evidence type="ECO:0000256" key="3">
    <source>
        <dbReference type="ARBA" id="ARBA00022531"/>
    </source>
</evidence>
<comment type="pathway">
    <text evidence="1 9">Porphyrin-containing compound metabolism; chlorophyll biosynthesis.</text>
</comment>
<dbReference type="InterPro" id="IPR000523">
    <property type="entry name" value="Mg_chelatse_chII-like_cat_dom"/>
</dbReference>
<dbReference type="SUPFAM" id="SSF53300">
    <property type="entry name" value="vWA-like"/>
    <property type="match status" value="1"/>
</dbReference>
<dbReference type="InterPro" id="IPR041702">
    <property type="entry name" value="BchD/ChlD_VWA"/>
</dbReference>
<dbReference type="GO" id="GO:0015995">
    <property type="term" value="P:chlorophyll biosynthetic process"/>
    <property type="evidence" value="ECO:0007669"/>
    <property type="project" value="UniProtKB-UniPathway"/>
</dbReference>
<dbReference type="SMART" id="SM00382">
    <property type="entry name" value="AAA"/>
    <property type="match status" value="1"/>
</dbReference>
<keyword evidence="9" id="KW-0934">Plastid</keyword>
<dbReference type="Gene3D" id="3.40.50.300">
    <property type="entry name" value="P-loop containing nucleotide triphosphate hydrolases"/>
    <property type="match status" value="1"/>
</dbReference>
<keyword evidence="5 9" id="KW-0547">Nucleotide-binding</keyword>
<feature type="region of interest" description="Disordered" evidence="10">
    <location>
        <begin position="72"/>
        <end position="91"/>
    </location>
</feature>
<evidence type="ECO:0000256" key="5">
    <source>
        <dbReference type="ARBA" id="ARBA00022741"/>
    </source>
</evidence>
<dbReference type="PANTHER" id="PTHR43473">
    <property type="entry name" value="MAGNESIUM-CHELATASE SUBUNIT CHLD, CHLOROPLASTIC"/>
    <property type="match status" value="1"/>
</dbReference>
<organism evidence="12 13">
    <name type="scientific">Porphyridium purpureum</name>
    <name type="common">Red alga</name>
    <name type="synonym">Porphyridium cruentum</name>
    <dbReference type="NCBI Taxonomy" id="35688"/>
    <lineage>
        <taxon>Eukaryota</taxon>
        <taxon>Rhodophyta</taxon>
        <taxon>Bangiophyceae</taxon>
        <taxon>Porphyridiales</taxon>
        <taxon>Porphyridiaceae</taxon>
        <taxon>Porphyridium</taxon>
    </lineage>
</organism>
<dbReference type="CDD" id="cd00009">
    <property type="entry name" value="AAA"/>
    <property type="match status" value="1"/>
</dbReference>
<comment type="caution">
    <text evidence="12">The sequence shown here is derived from an EMBL/GenBank/DDBJ whole genome shotgun (WGS) entry which is preliminary data.</text>
</comment>
<keyword evidence="7 9" id="KW-0149">Chlorophyll biosynthesis</keyword>
<comment type="catalytic activity">
    <reaction evidence="8 9">
        <text>protoporphyrin IX + Mg(2+) + ATP + H2O = Mg-protoporphyrin IX + ADP + phosphate + 3 H(+)</text>
        <dbReference type="Rhea" id="RHEA:13961"/>
        <dbReference type="ChEBI" id="CHEBI:15377"/>
        <dbReference type="ChEBI" id="CHEBI:15378"/>
        <dbReference type="ChEBI" id="CHEBI:18420"/>
        <dbReference type="ChEBI" id="CHEBI:30616"/>
        <dbReference type="ChEBI" id="CHEBI:43474"/>
        <dbReference type="ChEBI" id="CHEBI:57306"/>
        <dbReference type="ChEBI" id="CHEBI:60492"/>
        <dbReference type="ChEBI" id="CHEBI:456216"/>
        <dbReference type="EC" id="6.6.1.1"/>
    </reaction>
</comment>
<evidence type="ECO:0000256" key="2">
    <source>
        <dbReference type="ARBA" id="ARBA00005799"/>
    </source>
</evidence>
<evidence type="ECO:0000256" key="1">
    <source>
        <dbReference type="ARBA" id="ARBA00005173"/>
    </source>
</evidence>
<keyword evidence="9" id="KW-0150">Chloroplast</keyword>
<evidence type="ECO:0000259" key="11">
    <source>
        <dbReference type="PROSITE" id="PS50234"/>
    </source>
</evidence>
<proteinExistence type="inferred from homology"/>
<dbReference type="EC" id="6.6.1.1" evidence="9"/>
<keyword evidence="13" id="KW-1185">Reference proteome</keyword>
<evidence type="ECO:0000256" key="4">
    <source>
        <dbReference type="ARBA" id="ARBA00022598"/>
    </source>
</evidence>
<dbReference type="SUPFAM" id="SSF52540">
    <property type="entry name" value="P-loop containing nucleoside triphosphate hydrolases"/>
    <property type="match status" value="1"/>
</dbReference>
<feature type="domain" description="VWFA" evidence="11">
    <location>
        <begin position="570"/>
        <end position="766"/>
    </location>
</feature>
<dbReference type="PROSITE" id="PS50234">
    <property type="entry name" value="VWFA"/>
    <property type="match status" value="1"/>
</dbReference>
<dbReference type="Pfam" id="PF01078">
    <property type="entry name" value="Mg_chelatase"/>
    <property type="match status" value="1"/>
</dbReference>
<comment type="function">
    <text evidence="9">Involved in chlorophyll biosynthesis. Catalyzes the insertion of magnesium ion into protoporphyrin IX to yield Mg-protoporphyrin IX.</text>
</comment>
<evidence type="ECO:0000256" key="8">
    <source>
        <dbReference type="ARBA" id="ARBA00048693"/>
    </source>
</evidence>
<dbReference type="InterPro" id="IPR011776">
    <property type="entry name" value="Mg_chelatase_ATPase-dsu"/>
</dbReference>
<dbReference type="NCBIfam" id="TIGR02031">
    <property type="entry name" value="BchD-ChlD"/>
    <property type="match status" value="1"/>
</dbReference>
<dbReference type="CDD" id="cd01451">
    <property type="entry name" value="vWA_Magnesium_chelatase"/>
    <property type="match status" value="1"/>
</dbReference>
<dbReference type="GO" id="GO:0009507">
    <property type="term" value="C:chloroplast"/>
    <property type="evidence" value="ECO:0007669"/>
    <property type="project" value="UniProtKB-SubCell"/>
</dbReference>
<dbReference type="GO" id="GO:0016851">
    <property type="term" value="F:magnesium chelatase activity"/>
    <property type="evidence" value="ECO:0007669"/>
    <property type="project" value="UniProtKB-UniRule"/>
</dbReference>
<dbReference type="OrthoDB" id="299997at2759"/>
<evidence type="ECO:0000313" key="13">
    <source>
        <dbReference type="Proteomes" id="UP000324585"/>
    </source>
</evidence>
<dbReference type="InterPro" id="IPR027417">
    <property type="entry name" value="P-loop_NTPase"/>
</dbReference>
<keyword evidence="3 9" id="KW-0602">Photosynthesis</keyword>
<dbReference type="GO" id="GO:0015979">
    <property type="term" value="P:photosynthesis"/>
    <property type="evidence" value="ECO:0007669"/>
    <property type="project" value="UniProtKB-UniRule"/>
</dbReference>
<comment type="subcellular location">
    <subcellularLocation>
        <location evidence="9">Plastid</location>
        <location evidence="9">Chloroplast</location>
    </subcellularLocation>
</comment>
<gene>
    <name evidence="12" type="ORF">FVE85_4677</name>
</gene>
<dbReference type="PANTHER" id="PTHR43473:SF2">
    <property type="entry name" value="MAGNESIUM-CHELATASE SUBUNIT CHLD, CHLOROPLASTIC"/>
    <property type="match status" value="1"/>
</dbReference>
<dbReference type="AlphaFoldDB" id="A0A5J4YRN4"/>
<keyword evidence="6 9" id="KW-0067">ATP-binding</keyword>
<dbReference type="Gene3D" id="1.10.8.80">
    <property type="entry name" value="Magnesium chelatase subunit I, C-Terminal domain"/>
    <property type="match status" value="1"/>
</dbReference>
<evidence type="ECO:0000256" key="9">
    <source>
        <dbReference type="RuleBase" id="RU362087"/>
    </source>
</evidence>
<dbReference type="Pfam" id="PF17863">
    <property type="entry name" value="AAA_lid_2"/>
    <property type="match status" value="1"/>
</dbReference>
<dbReference type="Proteomes" id="UP000324585">
    <property type="component" value="Unassembled WGS sequence"/>
</dbReference>
<keyword evidence="4 9" id="KW-0436">Ligase</keyword>
<dbReference type="Pfam" id="PF13519">
    <property type="entry name" value="VWA_2"/>
    <property type="match status" value="1"/>
</dbReference>
<reference evidence="13" key="1">
    <citation type="journal article" date="2019" name="Nat. Commun.">
        <title>Expansion of phycobilisome linker gene families in mesophilic red algae.</title>
        <authorList>
            <person name="Lee J."/>
            <person name="Kim D."/>
            <person name="Bhattacharya D."/>
            <person name="Yoon H.S."/>
        </authorList>
    </citation>
    <scope>NUCLEOTIDE SEQUENCE [LARGE SCALE GENOMIC DNA]</scope>
    <source>
        <strain evidence="13">CCMP 1328</strain>
    </source>
</reference>
<dbReference type="InterPro" id="IPR041628">
    <property type="entry name" value="ChlI/MoxR_AAA_lid"/>
</dbReference>
<evidence type="ECO:0000313" key="12">
    <source>
        <dbReference type="EMBL" id="KAA8493540.1"/>
    </source>
</evidence>
<feature type="compositionally biased region" description="Low complexity" evidence="10">
    <location>
        <begin position="74"/>
        <end position="83"/>
    </location>
</feature>